<dbReference type="InterPro" id="IPR005128">
    <property type="entry name" value="Acetolactate_a_deCO2ase"/>
</dbReference>
<dbReference type="NCBIfam" id="TIGR01252">
    <property type="entry name" value="acetolac_decarb"/>
    <property type="match status" value="1"/>
</dbReference>
<dbReference type="SUPFAM" id="SSF117856">
    <property type="entry name" value="AF0104/ALDC/Ptd012-like"/>
    <property type="match status" value="1"/>
</dbReference>
<dbReference type="EC" id="4.1.1.5" evidence="4 9"/>
<dbReference type="CDD" id="cd17299">
    <property type="entry name" value="acetolactate_decarboxylase"/>
    <property type="match status" value="1"/>
</dbReference>
<dbReference type="UniPathway" id="UPA00626">
    <property type="reaction ID" value="UER00678"/>
</dbReference>
<comment type="similarity">
    <text evidence="3 9">Belongs to the alpha-acetolactate decarboxylase family.</text>
</comment>
<dbReference type="GO" id="GO:0045151">
    <property type="term" value="P:acetoin biosynthetic process"/>
    <property type="evidence" value="ECO:0007669"/>
    <property type="project" value="UniProtKB-UniRule"/>
</dbReference>
<organism evidence="10 11">
    <name type="scientific">Lactococcus fujiensis JCM 16395</name>
    <dbReference type="NCBI Taxonomy" id="1291764"/>
    <lineage>
        <taxon>Bacteria</taxon>
        <taxon>Bacillati</taxon>
        <taxon>Bacillota</taxon>
        <taxon>Bacilli</taxon>
        <taxon>Lactobacillales</taxon>
        <taxon>Streptococcaceae</taxon>
        <taxon>Lactococcus</taxon>
    </lineage>
</organism>
<evidence type="ECO:0000256" key="3">
    <source>
        <dbReference type="ARBA" id="ARBA00007106"/>
    </source>
</evidence>
<evidence type="ECO:0000256" key="5">
    <source>
        <dbReference type="ARBA" id="ARBA00020164"/>
    </source>
</evidence>
<dbReference type="PANTHER" id="PTHR35524">
    <property type="entry name" value="ALPHA-ACETOLACTATE DECARBOXYLASE"/>
    <property type="match status" value="1"/>
</dbReference>
<dbReference type="STRING" id="1291764.GCA_001311235_02718"/>
<name>A0A2A5RJD8_9LACT</name>
<dbReference type="OrthoDB" id="8612680at2"/>
<evidence type="ECO:0000313" key="10">
    <source>
        <dbReference type="EMBL" id="PCR99238.1"/>
    </source>
</evidence>
<proteinExistence type="inferred from homology"/>
<gene>
    <name evidence="10" type="ORF">RT41_GL000429</name>
</gene>
<comment type="catalytic activity">
    <reaction evidence="1 9">
        <text>(2S)-2-acetolactate + H(+) = (R)-acetoin + CO2</text>
        <dbReference type="Rhea" id="RHEA:21580"/>
        <dbReference type="ChEBI" id="CHEBI:15378"/>
        <dbReference type="ChEBI" id="CHEBI:15686"/>
        <dbReference type="ChEBI" id="CHEBI:16526"/>
        <dbReference type="ChEBI" id="CHEBI:58476"/>
        <dbReference type="EC" id="4.1.1.5"/>
    </reaction>
</comment>
<dbReference type="PANTHER" id="PTHR35524:SF1">
    <property type="entry name" value="ALPHA-ACETOLACTATE DECARBOXYLASE"/>
    <property type="match status" value="1"/>
</dbReference>
<keyword evidence="11" id="KW-1185">Reference proteome</keyword>
<keyword evidence="6 9" id="KW-0210">Decarboxylase</keyword>
<dbReference type="Pfam" id="PF03306">
    <property type="entry name" value="AAL_decarboxy"/>
    <property type="match status" value="1"/>
</dbReference>
<dbReference type="Gene3D" id="3.30.1330.80">
    <property type="entry name" value="Hypothetical protein, similar to alpha- acetolactate decarboxylase, domain 2"/>
    <property type="match status" value="2"/>
</dbReference>
<dbReference type="RefSeq" id="WP_054639797.1">
    <property type="nucleotide sequence ID" value="NZ_BBAL01000012.1"/>
</dbReference>
<evidence type="ECO:0000256" key="7">
    <source>
        <dbReference type="ARBA" id="ARBA00023061"/>
    </source>
</evidence>
<sequence>MQEQVKLFHHNTLASLMSGLYEGTIEIGDLLKNGSFGIGTLAGVDGELIVLDGNAYIAKGNRTVRLVSADEKAPYAAVTTPHVTIQQKFDRTISDQTLLEEIEKKLLSRNLFHSVKVHGLFNKMHVRMSPGAKEGEQFVDVAARQPEYTEENISGTIVGYWTPELFHGMSVAGFHLHFISDDRQFGGHIMDFTMANGNLELGKIDQVIQNFPVEAERFLEADLDLEKLRGDIEKAE</sequence>
<dbReference type="Proteomes" id="UP000218181">
    <property type="component" value="Unassembled WGS sequence"/>
</dbReference>
<comment type="pathway">
    <text evidence="2 9">Polyol metabolism; (R,R)-butane-2,3-diol biosynthesis; (R,R)-butane-2,3-diol from pyruvate: step 2/3.</text>
</comment>
<dbReference type="GO" id="GO:0047605">
    <property type="term" value="F:acetolactate decarboxylase activity"/>
    <property type="evidence" value="ECO:0007669"/>
    <property type="project" value="UniProtKB-UniRule"/>
</dbReference>
<evidence type="ECO:0000256" key="6">
    <source>
        <dbReference type="ARBA" id="ARBA00022793"/>
    </source>
</evidence>
<evidence type="ECO:0000256" key="9">
    <source>
        <dbReference type="PIRNR" id="PIRNR001332"/>
    </source>
</evidence>
<dbReference type="PIRSF" id="PIRSF001332">
    <property type="entry name" value="Acetolac_decarb"/>
    <property type="match status" value="1"/>
</dbReference>
<protein>
    <recommendedName>
        <fullName evidence="5 9">Alpha-acetolactate decarboxylase</fullName>
        <ecNumber evidence="4 9">4.1.1.5</ecNumber>
    </recommendedName>
</protein>
<reference evidence="10 11" key="1">
    <citation type="submission" date="2014-12" db="EMBL/GenBank/DDBJ databases">
        <title>Draft genome sequences of 10 type strains of Lactococcus.</title>
        <authorList>
            <person name="Sun Z."/>
            <person name="Zhong Z."/>
            <person name="Liu W."/>
            <person name="Zhang W."/>
            <person name="Zhang H."/>
        </authorList>
    </citation>
    <scope>NUCLEOTIDE SEQUENCE [LARGE SCALE GENOMIC DNA]</scope>
    <source>
        <strain evidence="10 11">JCM 16395</strain>
    </source>
</reference>
<accession>A0A2A5RJD8</accession>
<evidence type="ECO:0000256" key="8">
    <source>
        <dbReference type="ARBA" id="ARBA00023239"/>
    </source>
</evidence>
<evidence type="ECO:0000256" key="2">
    <source>
        <dbReference type="ARBA" id="ARBA00005170"/>
    </source>
</evidence>
<evidence type="ECO:0000256" key="4">
    <source>
        <dbReference type="ARBA" id="ARBA00013204"/>
    </source>
</evidence>
<evidence type="ECO:0000313" key="11">
    <source>
        <dbReference type="Proteomes" id="UP000218181"/>
    </source>
</evidence>
<evidence type="ECO:0000256" key="1">
    <source>
        <dbReference type="ARBA" id="ARBA00001784"/>
    </source>
</evidence>
<keyword evidence="7 9" id="KW-0005">Acetoin biosynthesis</keyword>
<dbReference type="EMBL" id="JXJU01000010">
    <property type="protein sequence ID" value="PCR99238.1"/>
    <property type="molecule type" value="Genomic_DNA"/>
</dbReference>
<comment type="caution">
    <text evidence="10">The sequence shown here is derived from an EMBL/GenBank/DDBJ whole genome shotgun (WGS) entry which is preliminary data.</text>
</comment>
<dbReference type="AlphaFoldDB" id="A0A2A5RJD8"/>
<keyword evidence="8 9" id="KW-0456">Lyase</keyword>